<dbReference type="Proteomes" id="UP000244334">
    <property type="component" value="Unassembled WGS sequence"/>
</dbReference>
<proteinExistence type="predicted"/>
<gene>
    <name evidence="1" type="ORF">ACZ87_01625</name>
</gene>
<dbReference type="EMBL" id="LJAM02000129">
    <property type="protein sequence ID" value="RAP71557.1"/>
    <property type="molecule type" value="Genomic_DNA"/>
</dbReference>
<keyword evidence="2" id="KW-1185">Reference proteome</keyword>
<evidence type="ECO:0000313" key="1">
    <source>
        <dbReference type="EMBL" id="RAP71557.1"/>
    </source>
</evidence>
<sequence length="54" mass="6211">MTREEAIAKLKALHTSYDPESDHADADKVICELLISLGYEDVVIEYDHVDKWYA</sequence>
<reference evidence="1" key="1">
    <citation type="submission" date="2018-04" db="EMBL/GenBank/DDBJ databases">
        <title>Genomes of the Obligate Erwinia dacicola and Facultative Enterobacter sp. OLF Endosymbionts of the Olive Fruit fly, Bactrocera oleae.</title>
        <authorList>
            <person name="Estes A.M."/>
            <person name="Hearn D.J."/>
            <person name="Agarwal S."/>
            <person name="Pierson E.A."/>
            <person name="Dunning-Hotopp J.C."/>
        </authorList>
    </citation>
    <scope>NUCLEOTIDE SEQUENCE [LARGE SCALE GENOMIC DNA]</scope>
    <source>
        <strain evidence="1">Oroville</strain>
    </source>
</reference>
<evidence type="ECO:0000313" key="2">
    <source>
        <dbReference type="Proteomes" id="UP000244334"/>
    </source>
</evidence>
<accession>A0A328TLX1</accession>
<organism evidence="1 2">
    <name type="scientific">Candidatus Erwinia dacicola</name>
    <dbReference type="NCBI Taxonomy" id="252393"/>
    <lineage>
        <taxon>Bacteria</taxon>
        <taxon>Pseudomonadati</taxon>
        <taxon>Pseudomonadota</taxon>
        <taxon>Gammaproteobacteria</taxon>
        <taxon>Enterobacterales</taxon>
        <taxon>Erwiniaceae</taxon>
        <taxon>Erwinia</taxon>
    </lineage>
</organism>
<dbReference type="AlphaFoldDB" id="A0A328TLX1"/>
<protein>
    <submittedName>
        <fullName evidence="1">Uncharacterized protein</fullName>
    </submittedName>
</protein>
<comment type="caution">
    <text evidence="1">The sequence shown here is derived from an EMBL/GenBank/DDBJ whole genome shotgun (WGS) entry which is preliminary data.</text>
</comment>
<dbReference type="RefSeq" id="WP_186821273.1">
    <property type="nucleotide sequence ID" value="NZ_LJAM02000129.1"/>
</dbReference>
<name>A0A328TLX1_9GAMM</name>